<dbReference type="FunFam" id="2.60.40.10:FF:000549">
    <property type="entry name" value="Protein tyrosine phosphatase, receptor type S"/>
    <property type="match status" value="1"/>
</dbReference>
<dbReference type="InterPro" id="IPR029021">
    <property type="entry name" value="Prot-tyrosine_phosphatase-like"/>
</dbReference>
<comment type="caution">
    <text evidence="37">The sequence shown here is derived from an EMBL/GenBank/DDBJ whole genome shotgun (WGS) entry which is preliminary data.</text>
</comment>
<evidence type="ECO:0000313" key="38">
    <source>
        <dbReference type="Proteomes" id="UP000550660"/>
    </source>
</evidence>
<feature type="domain" description="Ig-like" evidence="35">
    <location>
        <begin position="2"/>
        <end position="92"/>
    </location>
</feature>
<dbReference type="SUPFAM" id="SSF49265">
    <property type="entry name" value="Fibronectin type III"/>
    <property type="match status" value="4"/>
</dbReference>
<keyword evidence="16" id="KW-0904">Protein phosphatase</keyword>
<name>A0A7L0EBU5_TROML</name>
<dbReference type="Pfam" id="PF00102">
    <property type="entry name" value="Y_phosphatase"/>
    <property type="match status" value="2"/>
</dbReference>
<keyword evidence="13" id="KW-0677">Repeat</keyword>
<evidence type="ECO:0000256" key="7">
    <source>
        <dbReference type="ARBA" id="ARBA00013064"/>
    </source>
</evidence>
<keyword evidence="19 32" id="KW-0472">Membrane</keyword>
<dbReference type="Gene3D" id="3.90.190.10">
    <property type="entry name" value="Protein tyrosine phosphatase superfamily"/>
    <property type="match status" value="2"/>
</dbReference>
<evidence type="ECO:0000256" key="30">
    <source>
        <dbReference type="ARBA" id="ARBA00079496"/>
    </source>
</evidence>
<feature type="domain" description="Fibronectin type-III" evidence="36">
    <location>
        <begin position="958"/>
        <end position="1055"/>
    </location>
</feature>
<dbReference type="GO" id="GO:0004725">
    <property type="term" value="F:protein tyrosine phosphatase activity"/>
    <property type="evidence" value="ECO:0007669"/>
    <property type="project" value="UniProtKB-EC"/>
</dbReference>
<feature type="domain" description="Fibronectin type-III" evidence="36">
    <location>
        <begin position="660"/>
        <end position="759"/>
    </location>
</feature>
<dbReference type="InterPro" id="IPR003961">
    <property type="entry name" value="FN3_dom"/>
</dbReference>
<feature type="domain" description="Tyrosine-protein phosphatase" evidence="33">
    <location>
        <begin position="1587"/>
        <end position="1846"/>
    </location>
</feature>
<keyword evidence="12" id="KW-0732">Signal</keyword>
<dbReference type="CDD" id="cd05738">
    <property type="entry name" value="IgI_2_RPTP_IIa_LAR_like"/>
    <property type="match status" value="1"/>
</dbReference>
<comment type="subcellular location">
    <subcellularLocation>
        <location evidence="1">Cell membrane</location>
        <topology evidence="1">Single-pass type I membrane protein</topology>
    </subcellularLocation>
    <subcellularLocation>
        <location evidence="4">Cell projection</location>
        <location evidence="4">Axon</location>
    </subcellularLocation>
    <subcellularLocation>
        <location evidence="5">Cell projection</location>
        <location evidence="5">Growth cone</location>
    </subcellularLocation>
    <subcellularLocation>
        <location evidence="2">Cytoplasmic vesicle</location>
        <location evidence="2">Secretory vesicle</location>
        <location evidence="2">Synaptic vesicle membrane</location>
    </subcellularLocation>
    <subcellularLocation>
        <location evidence="3">Perikaryon</location>
    </subcellularLocation>
    <subcellularLocation>
        <location evidence="27">Postsynaptic density</location>
    </subcellularLocation>
    <subcellularLocation>
        <location evidence="26">Synapse</location>
        <location evidence="26">Synaptosome</location>
    </subcellularLocation>
</comment>
<dbReference type="Gene3D" id="2.60.40.10">
    <property type="entry name" value="Immunoglobulins"/>
    <property type="match status" value="10"/>
</dbReference>
<feature type="domain" description="Tyrosine specific protein phosphatases" evidence="34">
    <location>
        <begin position="1764"/>
        <end position="1837"/>
    </location>
</feature>
<dbReference type="InterPro" id="IPR036179">
    <property type="entry name" value="Ig-like_dom_sf"/>
</dbReference>
<feature type="domain" description="Fibronectin type-III" evidence="36">
    <location>
        <begin position="385"/>
        <end position="479"/>
    </location>
</feature>
<evidence type="ECO:0000256" key="11">
    <source>
        <dbReference type="ARBA" id="ARBA00022692"/>
    </source>
</evidence>
<keyword evidence="21" id="KW-0675">Receptor</keyword>
<evidence type="ECO:0000256" key="26">
    <source>
        <dbReference type="ARBA" id="ARBA00034102"/>
    </source>
</evidence>
<dbReference type="InterPro" id="IPR050713">
    <property type="entry name" value="RTP_Phos/Ushers"/>
</dbReference>
<dbReference type="FunFam" id="2.60.40.10:FF:000144">
    <property type="entry name" value="receptor-type tyrosine-protein phosphatase delta isoform X1"/>
    <property type="match status" value="1"/>
</dbReference>
<sequence length="1855" mass="208103">PPVFIKKPVDQIGVSGGVASFVCQATGDPKPRVTWNKKGKKVNSQRFETIEFDESAGAVLRIQPLRTPRDENIYECVAQNPHGEVTVHAKLTVLREDQLPPGFPNIDMGPQLKVVERTRTATMLCAASGNPDPEITWFKDFLPVDPSASNGRIKQLRSGGLQIESSEETDQGKYECVASNSAGVRYSSPANLYVRVRRVAPRFSILPVSHEIMPGGNVNITCVAVGSPMPYVKWMQGAEDLTPEDDMPVGRNVLELTDVKDSANYTCVAMSSLGVIEAVAQITVKSLPKAPGTPVVTETTATSITITWDSGNPDPVSYYVIEYKSKSQDGPYQIKEDITTTRYSIGGLSPNSEYEIWVSAVNSIGQGPPSESVVTRTGEQAPASAPRNVQGRMLSSTTMIIQWEEPVEPNGQIRGYRVYYTMEPDQPVSNWQKHNVDDSLLTTVGSLLEDETYTVRVLAFTSVGDGPLSDPIQVKTQQGVPGQPMNFRAEAKTETSIVLSWSPPRQEIIVKYELLYKEGEHGREVQKNFEPTTSFTLDGLKPNTEYVFRLAARSALGLGAFTPEVRERTLQSSRCLSFSHPSLRGRQSGSQRWRAQGYGVHRVSSPEPGKLRFTPSPPTENQPEDKLTAAPGSTRGRVGPRSPPGVLLGLRGIAWLPSAPPRKVEVEVLNSTAIQVFWRSPVQNRQHGQIRGYQVHYVRMENGEARGLPQIKDIMLADAQEMIIAGLQPETAYSITVAAYTMKGDGARSKPKVVTTKGAVPGKPILSVHQTEENTLLVKWEPPLDAEGQVMGYRLQFGRKDVDPLATLEFSALEDKYTAPSIHKGATYVFKLAVKSRAGFGEEAVQELTTPEDIPKGYPQILEASNITSMSVQFGWLPPVLAERNGAIVKYTVAYREAGSPGNPLEKDLPPSPENSYTLNGLKPNTAYDVKIRAHTSKGPGPYSPTVQYRTFQLDQVLPKNFKVKMVTKTSVLLSWEFPENYNSPTPYKASRMEESELCFCPIQYNGLNVDVDGRTTKKLITNLKPSTFYNFVLMNRGNSMGGLQQNVAAWTAADMLSKKPEVTHKPDADGNVVVILPDVKSSVPVQAYYIVVVPLRKSRGGQVLLCVLQLIQDIARLRRRSLRHSRQLDFPKPYIAARFRSLPSHFILGDMKHYDNFENRALEPGQRYVIFILAVLQEPEATFAASPFSDPIQLDNPDPQPIIDGEEGLIWVIGPVLAVVFIICIVIAILLYKNKRKDSEPRTKCLLNNAEITPHHPKDPVEMRRINFQTPGMLSHPPIPVSELAEHTEHLKANDNLKLSQEYESIDPGQQFTWEHSNLEVNKPKNRYANVIAYDHSRVILLPIEGIVGSDYINANYIDGYRKQNAYIATQGPLPETFGDFWRMVWEQRSATIVMMTKLEEKSRIKCDQYWPGRGTDTYGMIQVTLLDTIELATFCVRTFSLHKNGSSEKREVRQFQFTAWPDHGVPEYPTPFLAFLRRVKTCNPPDAGPIVVHCSAGVGRTGCFIVIDAMLERIKHEKTVDIYGHVTLMRSQRNYMVQTEDQYSFIHDALLEAVACGNTEVPARNLYTYIQKLAQIEVGEHVTGMELEFKRLANSKAHTSRFISANLPCNKFKNRLVNIMPYETTRVCLQPIRGVEGSDYINASFIDGYRQQKAYIATQGPLAETTEDFWRMLWENNSTIVVMLTKLREMGREKCHQYWPAERSARYHFFFVDPMAEYNMPQYILREFFFFYARDGQSRTVRQFQFTDWPEQGVPKSGEGFIDFIGQVHKTKEQFGQDGPISVHCSAGVVFFLVFITLSIVLERMRYEGVVDIFQTVKMLRTQRPAMVQTEDEYQFCYQAALEYLGSFDHYAT</sequence>
<dbReference type="InterPro" id="IPR013098">
    <property type="entry name" value="Ig_I-set"/>
</dbReference>
<dbReference type="Proteomes" id="UP000550660">
    <property type="component" value="Unassembled WGS sequence"/>
</dbReference>
<evidence type="ECO:0000256" key="1">
    <source>
        <dbReference type="ARBA" id="ARBA00004251"/>
    </source>
</evidence>
<keyword evidence="10" id="KW-0358">Heparin-binding</keyword>
<dbReference type="FunFam" id="2.60.40.10:FF:000066">
    <property type="entry name" value="receptor-type tyrosine-protein phosphatase delta isoform X1"/>
    <property type="match status" value="1"/>
</dbReference>
<keyword evidence="11 32" id="KW-0812">Transmembrane</keyword>
<keyword evidence="20" id="KW-1015">Disulfide bond</keyword>
<dbReference type="FunFam" id="2.60.40.10:FF:000082">
    <property type="entry name" value="receptor-type tyrosine-protein phosphatase delta isoform X2"/>
    <property type="match status" value="1"/>
</dbReference>
<feature type="domain" description="Fibronectin type-III" evidence="36">
    <location>
        <begin position="858"/>
        <end position="954"/>
    </location>
</feature>
<evidence type="ECO:0000256" key="13">
    <source>
        <dbReference type="ARBA" id="ARBA00022737"/>
    </source>
</evidence>
<dbReference type="PANTHER" id="PTHR46957">
    <property type="entry name" value="CYTOKINE RECEPTOR"/>
    <property type="match status" value="1"/>
</dbReference>
<dbReference type="Pfam" id="PF13927">
    <property type="entry name" value="Ig_3"/>
    <property type="match status" value="2"/>
</dbReference>
<dbReference type="SMART" id="SM00194">
    <property type="entry name" value="PTPc"/>
    <property type="match status" value="2"/>
</dbReference>
<evidence type="ECO:0000256" key="17">
    <source>
        <dbReference type="ARBA" id="ARBA00022989"/>
    </source>
</evidence>
<evidence type="ECO:0000256" key="16">
    <source>
        <dbReference type="ARBA" id="ARBA00022912"/>
    </source>
</evidence>
<dbReference type="GO" id="GO:0043204">
    <property type="term" value="C:perikaryon"/>
    <property type="evidence" value="ECO:0007669"/>
    <property type="project" value="UniProtKB-SubCell"/>
</dbReference>
<dbReference type="SMART" id="SM00408">
    <property type="entry name" value="IGc2"/>
    <property type="match status" value="3"/>
</dbReference>
<feature type="transmembrane region" description="Helical" evidence="32">
    <location>
        <begin position="1210"/>
        <end position="1233"/>
    </location>
</feature>
<dbReference type="Pfam" id="PF00041">
    <property type="entry name" value="fn3"/>
    <property type="match status" value="6"/>
</dbReference>
<dbReference type="SMART" id="SM00404">
    <property type="entry name" value="PTPc_motif"/>
    <property type="match status" value="2"/>
</dbReference>
<evidence type="ECO:0000256" key="21">
    <source>
        <dbReference type="ARBA" id="ARBA00023170"/>
    </source>
</evidence>
<comment type="similarity">
    <text evidence="6">Belongs to the protein-tyrosine phosphatase family. Receptor class 2A subfamily.</text>
</comment>
<evidence type="ECO:0000256" key="3">
    <source>
        <dbReference type="ARBA" id="ARBA00004484"/>
    </source>
</evidence>
<dbReference type="FunFam" id="2.60.40.10:FF:000015">
    <property type="entry name" value="receptor-type tyrosine-protein phosphatase delta isoform X2"/>
    <property type="match status" value="1"/>
</dbReference>
<dbReference type="GO" id="GO:0050808">
    <property type="term" value="P:synapse organization"/>
    <property type="evidence" value="ECO:0007669"/>
    <property type="project" value="UniProtKB-ARBA"/>
</dbReference>
<evidence type="ECO:0000256" key="12">
    <source>
        <dbReference type="ARBA" id="ARBA00022729"/>
    </source>
</evidence>
<comment type="catalytic activity">
    <reaction evidence="28">
        <text>O-phospho-L-tyrosyl-[protein] + H2O = L-tyrosyl-[protein] + phosphate</text>
        <dbReference type="Rhea" id="RHEA:10684"/>
        <dbReference type="Rhea" id="RHEA-COMP:10136"/>
        <dbReference type="Rhea" id="RHEA-COMP:20101"/>
        <dbReference type="ChEBI" id="CHEBI:15377"/>
        <dbReference type="ChEBI" id="CHEBI:43474"/>
        <dbReference type="ChEBI" id="CHEBI:46858"/>
        <dbReference type="ChEBI" id="CHEBI:61978"/>
        <dbReference type="EC" id="3.1.3.48"/>
    </reaction>
</comment>
<feature type="domain" description="Tyrosine-protein phosphatase" evidence="33">
    <location>
        <begin position="1300"/>
        <end position="1555"/>
    </location>
</feature>
<evidence type="ECO:0000256" key="15">
    <source>
        <dbReference type="ARBA" id="ARBA00022889"/>
    </source>
</evidence>
<evidence type="ECO:0000256" key="29">
    <source>
        <dbReference type="ARBA" id="ARBA00073611"/>
    </source>
</evidence>
<dbReference type="PROSITE" id="PS50055">
    <property type="entry name" value="TYR_PHOSPHATASE_PTP"/>
    <property type="match status" value="2"/>
</dbReference>
<keyword evidence="22" id="KW-0325">Glycoprotein</keyword>
<gene>
    <name evidence="37" type="primary">Ptprs</name>
    <name evidence="37" type="ORF">TROMEL_R00666</name>
</gene>
<evidence type="ECO:0000313" key="37">
    <source>
        <dbReference type="EMBL" id="NXJ80338.1"/>
    </source>
</evidence>
<feature type="domain" description="Tyrosine specific protein phosphatases" evidence="34">
    <location>
        <begin position="1475"/>
        <end position="1546"/>
    </location>
</feature>
<dbReference type="GO" id="GO:0014069">
    <property type="term" value="C:postsynaptic density"/>
    <property type="evidence" value="ECO:0007669"/>
    <property type="project" value="UniProtKB-SubCell"/>
</dbReference>
<feature type="domain" description="Ig-like" evidence="35">
    <location>
        <begin position="104"/>
        <end position="193"/>
    </location>
</feature>
<evidence type="ECO:0000256" key="6">
    <source>
        <dbReference type="ARBA" id="ARBA00010504"/>
    </source>
</evidence>
<dbReference type="InterPro" id="IPR003595">
    <property type="entry name" value="Tyr_Pase_cat"/>
</dbReference>
<dbReference type="CDD" id="cd05739">
    <property type="entry name" value="IgI_3_RPTP_IIa_LAR_like"/>
    <property type="match status" value="1"/>
</dbReference>
<protein>
    <recommendedName>
        <fullName evidence="29">Receptor-type tyrosine-protein phosphatase S</fullName>
        <ecNumber evidence="7">3.1.3.48</ecNumber>
    </recommendedName>
    <alternativeName>
        <fullName evidence="30">Receptor-type tyrosine-protein phosphatase sigma</fullName>
    </alternativeName>
</protein>
<dbReference type="PROSITE" id="PS50835">
    <property type="entry name" value="IG_LIKE"/>
    <property type="match status" value="3"/>
</dbReference>
<dbReference type="InterPro" id="IPR000242">
    <property type="entry name" value="PTP_cat"/>
</dbReference>
<evidence type="ECO:0000256" key="4">
    <source>
        <dbReference type="ARBA" id="ARBA00004489"/>
    </source>
</evidence>
<evidence type="ECO:0000256" key="14">
    <source>
        <dbReference type="ARBA" id="ARBA00022801"/>
    </source>
</evidence>
<dbReference type="EC" id="3.1.3.48" evidence="7"/>
<evidence type="ECO:0000259" key="35">
    <source>
        <dbReference type="PROSITE" id="PS50835"/>
    </source>
</evidence>
<accession>A0A7L0EBU5</accession>
<feature type="domain" description="Fibronectin type-III" evidence="36">
    <location>
        <begin position="290"/>
        <end position="380"/>
    </location>
</feature>
<evidence type="ECO:0000256" key="18">
    <source>
        <dbReference type="ARBA" id="ARBA00023018"/>
    </source>
</evidence>
<dbReference type="PROSITE" id="PS50056">
    <property type="entry name" value="TYR_PHOSPHATASE_2"/>
    <property type="match status" value="2"/>
</dbReference>
<dbReference type="FunFam" id="2.60.40.10:FF:000010">
    <property type="entry name" value="receptor-type tyrosine-protein phosphatase delta isoform X1"/>
    <property type="match status" value="1"/>
</dbReference>
<dbReference type="EMBL" id="VXAG01000577">
    <property type="protein sequence ID" value="NXJ80338.1"/>
    <property type="molecule type" value="Genomic_DNA"/>
</dbReference>
<dbReference type="FunFam" id="2.60.40.10:FF:000023">
    <property type="entry name" value="receptor-type tyrosine-protein phosphatase delta isoform X2"/>
    <property type="match status" value="1"/>
</dbReference>
<evidence type="ECO:0000256" key="22">
    <source>
        <dbReference type="ARBA" id="ARBA00023180"/>
    </source>
</evidence>
<keyword evidence="17 32" id="KW-1133">Transmembrane helix</keyword>
<dbReference type="PANTHER" id="PTHR46957:SF6">
    <property type="entry name" value="PROTEIN-TYROSINE-PHOSPHATASE"/>
    <property type="match status" value="1"/>
</dbReference>
<feature type="domain" description="Fibronectin type-III" evidence="36">
    <location>
        <begin position="483"/>
        <end position="572"/>
    </location>
</feature>
<dbReference type="InterPro" id="IPR016130">
    <property type="entry name" value="Tyr_Pase_AS"/>
</dbReference>
<dbReference type="SMART" id="SM00409">
    <property type="entry name" value="IG"/>
    <property type="match status" value="3"/>
</dbReference>
<dbReference type="OrthoDB" id="10253954at2759"/>
<proteinExistence type="inferred from homology"/>
<dbReference type="GO" id="GO:0005886">
    <property type="term" value="C:plasma membrane"/>
    <property type="evidence" value="ECO:0007669"/>
    <property type="project" value="UniProtKB-SubCell"/>
</dbReference>
<dbReference type="InterPro" id="IPR003599">
    <property type="entry name" value="Ig_sub"/>
</dbReference>
<evidence type="ECO:0000256" key="27">
    <source>
        <dbReference type="ARBA" id="ARBA00034105"/>
    </source>
</evidence>
<dbReference type="GO" id="GO:0008201">
    <property type="term" value="F:heparin binding"/>
    <property type="evidence" value="ECO:0007669"/>
    <property type="project" value="UniProtKB-KW"/>
</dbReference>
<keyword evidence="8" id="KW-1003">Cell membrane</keyword>
<evidence type="ECO:0000256" key="19">
    <source>
        <dbReference type="ARBA" id="ARBA00023136"/>
    </source>
</evidence>
<evidence type="ECO:0000256" key="20">
    <source>
        <dbReference type="ARBA" id="ARBA00023157"/>
    </source>
</evidence>
<keyword evidence="18" id="KW-0770">Synapse</keyword>
<evidence type="ECO:0000256" key="23">
    <source>
        <dbReference type="ARBA" id="ARBA00023273"/>
    </source>
</evidence>
<dbReference type="FunFam" id="2.60.40.10:FF:000036">
    <property type="entry name" value="receptor-type tyrosine-protein phosphatase delta isoform X1"/>
    <property type="match status" value="1"/>
</dbReference>
<dbReference type="SMART" id="SM00060">
    <property type="entry name" value="FN3"/>
    <property type="match status" value="7"/>
</dbReference>
<dbReference type="GO" id="GO:0007155">
    <property type="term" value="P:cell adhesion"/>
    <property type="evidence" value="ECO:0007669"/>
    <property type="project" value="UniProtKB-KW"/>
</dbReference>
<feature type="domain" description="Fibronectin type-III" evidence="36">
    <location>
        <begin position="760"/>
        <end position="853"/>
    </location>
</feature>
<dbReference type="PROSITE" id="PS00383">
    <property type="entry name" value="TYR_PHOSPHATASE_1"/>
    <property type="match status" value="1"/>
</dbReference>
<keyword evidence="23" id="KW-0966">Cell projection</keyword>
<keyword evidence="25" id="KW-0968">Cytoplasmic vesicle</keyword>
<dbReference type="CDD" id="cd00063">
    <property type="entry name" value="FN3"/>
    <property type="match status" value="7"/>
</dbReference>
<evidence type="ECO:0000256" key="2">
    <source>
        <dbReference type="ARBA" id="ARBA00004432"/>
    </source>
</evidence>
<evidence type="ECO:0000256" key="24">
    <source>
        <dbReference type="ARBA" id="ARBA00023319"/>
    </source>
</evidence>
<feature type="transmembrane region" description="Helical" evidence="32">
    <location>
        <begin position="1783"/>
        <end position="1804"/>
    </location>
</feature>
<dbReference type="PROSITE" id="PS50853">
    <property type="entry name" value="FN3"/>
    <property type="match status" value="7"/>
</dbReference>
<dbReference type="FunFam" id="3.90.190.10:FF:000002">
    <property type="entry name" value="receptor-type tyrosine-protein phosphatase delta isoform X2"/>
    <property type="match status" value="1"/>
</dbReference>
<dbReference type="InterPro" id="IPR003598">
    <property type="entry name" value="Ig_sub2"/>
</dbReference>
<dbReference type="InterPro" id="IPR007110">
    <property type="entry name" value="Ig-like_dom"/>
</dbReference>
<evidence type="ECO:0000256" key="28">
    <source>
        <dbReference type="ARBA" id="ARBA00051722"/>
    </source>
</evidence>
<dbReference type="FunFam" id="3.90.190.10:FF:000001">
    <property type="entry name" value="Receptor-type tyrosine-protein phosphatase F isoform A"/>
    <property type="match status" value="1"/>
</dbReference>
<reference evidence="37 38" key="1">
    <citation type="submission" date="2019-09" db="EMBL/GenBank/DDBJ databases">
        <title>Bird 10,000 Genomes (B10K) Project - Family phase.</title>
        <authorList>
            <person name="Zhang G."/>
        </authorList>
    </citation>
    <scope>NUCLEOTIDE SEQUENCE [LARGE SCALE GENOMIC DNA]</scope>
    <source>
        <strain evidence="37">B10K-DU-007-40</strain>
        <tissue evidence="37">Mixed tissue sample</tissue>
    </source>
</reference>
<evidence type="ECO:0000259" key="36">
    <source>
        <dbReference type="PROSITE" id="PS50853"/>
    </source>
</evidence>
<dbReference type="Pfam" id="PF07679">
    <property type="entry name" value="I-set"/>
    <property type="match status" value="1"/>
</dbReference>
<dbReference type="InterPro" id="IPR013783">
    <property type="entry name" value="Ig-like_fold"/>
</dbReference>
<feature type="non-terminal residue" evidence="37">
    <location>
        <position position="1"/>
    </location>
</feature>
<dbReference type="InterPro" id="IPR036116">
    <property type="entry name" value="FN3_sf"/>
</dbReference>
<dbReference type="FunFam" id="2.60.40.10:FF:000068">
    <property type="entry name" value="receptor-type tyrosine-protein phosphatase delta isoform X1"/>
    <property type="match status" value="1"/>
</dbReference>
<organism evidence="37 38">
    <name type="scientific">Trogon melanurus</name>
    <name type="common">Black-tailed trogon</name>
    <dbReference type="NCBI Taxonomy" id="56311"/>
    <lineage>
        <taxon>Eukaryota</taxon>
        <taxon>Metazoa</taxon>
        <taxon>Chordata</taxon>
        <taxon>Craniata</taxon>
        <taxon>Vertebrata</taxon>
        <taxon>Euteleostomi</taxon>
        <taxon>Archelosauria</taxon>
        <taxon>Archosauria</taxon>
        <taxon>Dinosauria</taxon>
        <taxon>Saurischia</taxon>
        <taxon>Theropoda</taxon>
        <taxon>Coelurosauria</taxon>
        <taxon>Aves</taxon>
        <taxon>Neognathae</taxon>
        <taxon>Neoaves</taxon>
        <taxon>Telluraves</taxon>
        <taxon>Coraciimorphae</taxon>
        <taxon>Trogoniformes</taxon>
        <taxon>Trogonidae</taxon>
        <taxon>Trogon</taxon>
    </lineage>
</organism>
<dbReference type="PRINTS" id="PR00014">
    <property type="entry name" value="FNTYPEIII"/>
</dbReference>
<dbReference type="PRINTS" id="PR00700">
    <property type="entry name" value="PRTYPHPHTASE"/>
</dbReference>
<dbReference type="GO" id="GO:0030426">
    <property type="term" value="C:growth cone"/>
    <property type="evidence" value="ECO:0007669"/>
    <property type="project" value="UniProtKB-SubCell"/>
</dbReference>
<feature type="compositionally biased region" description="Polar residues" evidence="31">
    <location>
        <begin position="579"/>
        <end position="593"/>
    </location>
</feature>
<dbReference type="SUPFAM" id="SSF52799">
    <property type="entry name" value="(Phosphotyrosine protein) phosphatases II"/>
    <property type="match status" value="2"/>
</dbReference>
<evidence type="ECO:0000256" key="25">
    <source>
        <dbReference type="ARBA" id="ARBA00023329"/>
    </source>
</evidence>
<keyword evidence="38" id="KW-1185">Reference proteome</keyword>
<keyword evidence="15" id="KW-0130">Cell adhesion</keyword>
<feature type="region of interest" description="Disordered" evidence="31">
    <location>
        <begin position="579"/>
        <end position="643"/>
    </location>
</feature>
<feature type="domain" description="Ig-like" evidence="35">
    <location>
        <begin position="201"/>
        <end position="283"/>
    </location>
</feature>
<evidence type="ECO:0000256" key="32">
    <source>
        <dbReference type="SAM" id="Phobius"/>
    </source>
</evidence>
<keyword evidence="14" id="KW-0378">Hydrolase</keyword>
<evidence type="ECO:0000256" key="5">
    <source>
        <dbReference type="ARBA" id="ARBA00004624"/>
    </source>
</evidence>
<keyword evidence="9" id="KW-0771">Synaptosome</keyword>
<evidence type="ECO:0000259" key="34">
    <source>
        <dbReference type="PROSITE" id="PS50056"/>
    </source>
</evidence>
<evidence type="ECO:0000256" key="10">
    <source>
        <dbReference type="ARBA" id="ARBA00022674"/>
    </source>
</evidence>
<dbReference type="CDD" id="cd14625">
    <property type="entry name" value="R-PTPc-S-1"/>
    <property type="match status" value="1"/>
</dbReference>
<dbReference type="InterPro" id="IPR000387">
    <property type="entry name" value="Tyr_Pase_dom"/>
</dbReference>
<dbReference type="SUPFAM" id="SSF48726">
    <property type="entry name" value="Immunoglobulin"/>
    <property type="match status" value="3"/>
</dbReference>
<evidence type="ECO:0000256" key="31">
    <source>
        <dbReference type="SAM" id="MobiDB-lite"/>
    </source>
</evidence>
<keyword evidence="24" id="KW-0393">Immunoglobulin domain</keyword>
<dbReference type="FunFam" id="2.60.40.10:FF:000027">
    <property type="entry name" value="receptor-type tyrosine-protein phosphatase delta isoform X1"/>
    <property type="match status" value="1"/>
</dbReference>
<feature type="non-terminal residue" evidence="37">
    <location>
        <position position="1855"/>
    </location>
</feature>
<evidence type="ECO:0000256" key="9">
    <source>
        <dbReference type="ARBA" id="ARBA00022599"/>
    </source>
</evidence>
<evidence type="ECO:0000259" key="33">
    <source>
        <dbReference type="PROSITE" id="PS50055"/>
    </source>
</evidence>
<evidence type="ECO:0000256" key="8">
    <source>
        <dbReference type="ARBA" id="ARBA00022475"/>
    </source>
</evidence>
<dbReference type="GO" id="GO:0030672">
    <property type="term" value="C:synaptic vesicle membrane"/>
    <property type="evidence" value="ECO:0007669"/>
    <property type="project" value="UniProtKB-SubCell"/>
</dbReference>